<keyword evidence="9" id="KW-1185">Reference proteome</keyword>
<evidence type="ECO:0000256" key="6">
    <source>
        <dbReference type="ARBA" id="ARBA00023136"/>
    </source>
</evidence>
<reference evidence="9" key="1">
    <citation type="journal article" date="2019" name="Int. J. Syst. Evol. Microbiol.">
        <title>The Global Catalogue of Microorganisms (GCM) 10K type strain sequencing project: providing services to taxonomists for standard genome sequencing and annotation.</title>
        <authorList>
            <consortium name="The Broad Institute Genomics Platform"/>
            <consortium name="The Broad Institute Genome Sequencing Center for Infectious Disease"/>
            <person name="Wu L."/>
            <person name="Ma J."/>
        </authorList>
    </citation>
    <scope>NUCLEOTIDE SEQUENCE [LARGE SCALE GENOMIC DNA]</scope>
    <source>
        <strain evidence="9">CCUG 56029</strain>
    </source>
</reference>
<dbReference type="RefSeq" id="WP_379144410.1">
    <property type="nucleotide sequence ID" value="NZ_JBHUEN010000043.1"/>
</dbReference>
<feature type="transmembrane region" description="Helical" evidence="7">
    <location>
        <begin position="103"/>
        <end position="121"/>
    </location>
</feature>
<evidence type="ECO:0000256" key="5">
    <source>
        <dbReference type="ARBA" id="ARBA00022989"/>
    </source>
</evidence>
<evidence type="ECO:0000256" key="3">
    <source>
        <dbReference type="ARBA" id="ARBA00022475"/>
    </source>
</evidence>
<dbReference type="InterPro" id="IPR003370">
    <property type="entry name" value="Chromate_transpt"/>
</dbReference>
<keyword evidence="3" id="KW-1003">Cell membrane</keyword>
<feature type="transmembrane region" description="Helical" evidence="7">
    <location>
        <begin position="389"/>
        <end position="406"/>
    </location>
</feature>
<dbReference type="PANTHER" id="PTHR33567">
    <property type="entry name" value="CHROMATE ION TRANSPORTER (EUROFUNG)"/>
    <property type="match status" value="1"/>
</dbReference>
<organism evidence="8 9">
    <name type="scientific">Paracoccus pacificus</name>
    <dbReference type="NCBI Taxonomy" id="1463598"/>
    <lineage>
        <taxon>Bacteria</taxon>
        <taxon>Pseudomonadati</taxon>
        <taxon>Pseudomonadota</taxon>
        <taxon>Alphaproteobacteria</taxon>
        <taxon>Rhodobacterales</taxon>
        <taxon>Paracoccaceae</taxon>
        <taxon>Paracoccus</taxon>
    </lineage>
</organism>
<feature type="transmembrane region" description="Helical" evidence="7">
    <location>
        <begin position="184"/>
        <end position="203"/>
    </location>
</feature>
<comment type="similarity">
    <text evidence="2">Belongs to the chromate ion transporter (CHR) (TC 2.A.51) family.</text>
</comment>
<accession>A0ABW4RA42</accession>
<dbReference type="Proteomes" id="UP001597213">
    <property type="component" value="Unassembled WGS sequence"/>
</dbReference>
<feature type="transmembrane region" description="Helical" evidence="7">
    <location>
        <begin position="133"/>
        <end position="164"/>
    </location>
</feature>
<evidence type="ECO:0000256" key="4">
    <source>
        <dbReference type="ARBA" id="ARBA00022692"/>
    </source>
</evidence>
<dbReference type="PIRSF" id="PIRSF004810">
    <property type="entry name" value="ChrA"/>
    <property type="match status" value="1"/>
</dbReference>
<dbReference type="PANTHER" id="PTHR33567:SF3">
    <property type="entry name" value="CHROMATE ION TRANSPORTER (EUROFUNG)"/>
    <property type="match status" value="1"/>
</dbReference>
<feature type="transmembrane region" description="Helical" evidence="7">
    <location>
        <begin position="215"/>
        <end position="235"/>
    </location>
</feature>
<dbReference type="InterPro" id="IPR014047">
    <property type="entry name" value="Chr_Tranpt_l_chain"/>
</dbReference>
<comment type="subcellular location">
    <subcellularLocation>
        <location evidence="1">Cell membrane</location>
        <topology evidence="1">Multi-pass membrane protein</topology>
    </subcellularLocation>
</comment>
<keyword evidence="5 7" id="KW-1133">Transmembrane helix</keyword>
<feature type="transmembrane region" description="Helical" evidence="7">
    <location>
        <begin position="283"/>
        <end position="308"/>
    </location>
</feature>
<evidence type="ECO:0000256" key="1">
    <source>
        <dbReference type="ARBA" id="ARBA00004651"/>
    </source>
</evidence>
<protein>
    <submittedName>
        <fullName evidence="8">Chromate efflux transporter</fullName>
    </submittedName>
</protein>
<evidence type="ECO:0000256" key="2">
    <source>
        <dbReference type="ARBA" id="ARBA00005262"/>
    </source>
</evidence>
<dbReference type="EMBL" id="JBHUEN010000043">
    <property type="protein sequence ID" value="MFD1883122.1"/>
    <property type="molecule type" value="Genomic_DNA"/>
</dbReference>
<evidence type="ECO:0000313" key="8">
    <source>
        <dbReference type="EMBL" id="MFD1883122.1"/>
    </source>
</evidence>
<keyword evidence="4 7" id="KW-0812">Transmembrane</keyword>
<sequence>MFGRIGLLSFGGPAAQIALIHRELVEERRWLDEPAFLRALSFCMFLPGPEATQLAAYAGWRRAGIGGALIGGGLFILPGAAVVLALAALYIEYRSLPLVDAAFWGLRAAVVAIVAEALLRLSRRALTGGRERIIAGAALAALMVAGIPFWLVVIMAAVAGVVFLPPAPATDEVPAAQGHARRSLGILMIGAAIWILPVGLVALSGSEFLTTLGLYFSRLALVTFGGAYTVLAAMVQTIANSLGWITTAQMIDALALAETTPGPLILVTEFAAYLAGHAQGGPAMALTAAALTLWVTFVPSLVWIIAFAPHIERLASLPRLSAALAGISAAAVGVIASLGLWFAAQVIFTRPNGLRLGPFALPDLASVDLPAVALVVIAAILLLRLHWPLALVLALSALTGILYFVMSGTVP</sequence>
<comment type="caution">
    <text evidence="8">The sequence shown here is derived from an EMBL/GenBank/DDBJ whole genome shotgun (WGS) entry which is preliminary data.</text>
</comment>
<evidence type="ECO:0000313" key="9">
    <source>
        <dbReference type="Proteomes" id="UP001597213"/>
    </source>
</evidence>
<dbReference type="Pfam" id="PF02417">
    <property type="entry name" value="Chromate_transp"/>
    <property type="match status" value="2"/>
</dbReference>
<keyword evidence="6 7" id="KW-0472">Membrane</keyword>
<proteinExistence type="inferred from homology"/>
<dbReference type="NCBIfam" id="TIGR00937">
    <property type="entry name" value="2A51"/>
    <property type="match status" value="1"/>
</dbReference>
<feature type="transmembrane region" description="Helical" evidence="7">
    <location>
        <begin position="320"/>
        <end position="344"/>
    </location>
</feature>
<name>A0ABW4RA42_9RHOB</name>
<feature type="transmembrane region" description="Helical" evidence="7">
    <location>
        <begin position="364"/>
        <end position="382"/>
    </location>
</feature>
<evidence type="ECO:0000256" key="7">
    <source>
        <dbReference type="SAM" id="Phobius"/>
    </source>
</evidence>
<feature type="transmembrane region" description="Helical" evidence="7">
    <location>
        <begin position="68"/>
        <end position="91"/>
    </location>
</feature>
<gene>
    <name evidence="8" type="primary">chrA</name>
    <name evidence="8" type="ORF">ACFSCT_15485</name>
</gene>